<dbReference type="Gene3D" id="2.30.29.30">
    <property type="entry name" value="Pleckstrin-homology domain (PH domain)/Phosphotyrosine-binding domain (PTB)"/>
    <property type="match status" value="1"/>
</dbReference>
<feature type="domain" description="PH" evidence="2">
    <location>
        <begin position="28"/>
        <end position="125"/>
    </location>
</feature>
<dbReference type="AlphaFoldDB" id="A0A1B6C2G6"/>
<dbReference type="SUPFAM" id="SSF50729">
    <property type="entry name" value="PH domain-like"/>
    <property type="match status" value="1"/>
</dbReference>
<organism evidence="3">
    <name type="scientific">Clastoptera arizonana</name>
    <name type="common">Arizona spittle bug</name>
    <dbReference type="NCBI Taxonomy" id="38151"/>
    <lineage>
        <taxon>Eukaryota</taxon>
        <taxon>Metazoa</taxon>
        <taxon>Ecdysozoa</taxon>
        <taxon>Arthropoda</taxon>
        <taxon>Hexapoda</taxon>
        <taxon>Insecta</taxon>
        <taxon>Pterygota</taxon>
        <taxon>Neoptera</taxon>
        <taxon>Paraneoptera</taxon>
        <taxon>Hemiptera</taxon>
        <taxon>Auchenorrhyncha</taxon>
        <taxon>Cercopoidea</taxon>
        <taxon>Clastopteridae</taxon>
        <taxon>Clastoptera</taxon>
    </lineage>
</organism>
<name>A0A1B6C2G6_9HEMI</name>
<dbReference type="Pfam" id="PF00169">
    <property type="entry name" value="PH"/>
    <property type="match status" value="1"/>
</dbReference>
<feature type="compositionally biased region" description="Basic and acidic residues" evidence="1">
    <location>
        <begin position="405"/>
        <end position="418"/>
    </location>
</feature>
<dbReference type="EMBL" id="GEDC01029734">
    <property type="protein sequence ID" value="JAS07564.1"/>
    <property type="molecule type" value="Transcribed_RNA"/>
</dbReference>
<feature type="region of interest" description="Disordered" evidence="1">
    <location>
        <begin position="363"/>
        <end position="422"/>
    </location>
</feature>
<accession>A0A1B6C2G6</accession>
<evidence type="ECO:0000256" key="1">
    <source>
        <dbReference type="SAM" id="MobiDB-lite"/>
    </source>
</evidence>
<dbReference type="InterPro" id="IPR001849">
    <property type="entry name" value="PH_domain"/>
</dbReference>
<evidence type="ECO:0000259" key="2">
    <source>
        <dbReference type="PROSITE" id="PS50003"/>
    </source>
</evidence>
<dbReference type="InterPro" id="IPR011993">
    <property type="entry name" value="PH-like_dom_sf"/>
</dbReference>
<proteinExistence type="predicted"/>
<dbReference type="PROSITE" id="PS50003">
    <property type="entry name" value="PH_DOMAIN"/>
    <property type="match status" value="1"/>
</dbReference>
<dbReference type="SMART" id="SM00233">
    <property type="entry name" value="PH"/>
    <property type="match status" value="1"/>
</dbReference>
<evidence type="ECO:0000313" key="3">
    <source>
        <dbReference type="EMBL" id="JAS07564.1"/>
    </source>
</evidence>
<reference evidence="3" key="1">
    <citation type="submission" date="2015-12" db="EMBL/GenBank/DDBJ databases">
        <title>De novo transcriptome assembly of four potential Pierce s Disease insect vectors from Arizona vineyards.</title>
        <authorList>
            <person name="Tassone E.E."/>
        </authorList>
    </citation>
    <scope>NUCLEOTIDE SEQUENCE</scope>
</reference>
<feature type="compositionally biased region" description="Polar residues" evidence="1">
    <location>
        <begin position="367"/>
        <end position="404"/>
    </location>
</feature>
<feature type="non-terminal residue" evidence="3">
    <location>
        <position position="1"/>
    </location>
</feature>
<gene>
    <name evidence="3" type="ORF">g.13261</name>
</gene>
<feature type="region of interest" description="Disordered" evidence="1">
    <location>
        <begin position="507"/>
        <end position="545"/>
    </location>
</feature>
<dbReference type="CDD" id="cd00821">
    <property type="entry name" value="PH"/>
    <property type="match status" value="1"/>
</dbReference>
<protein>
    <recommendedName>
        <fullName evidence="2">PH domain-containing protein</fullName>
    </recommendedName>
</protein>
<sequence>IVIYVFIISRYTLDPYLHRMFSPEKKPTIKIAGYLEKKGKMKVVCRWKRWWFVLEGRLLLYYKSRLEYINLSPCRGSLNLGLASSVKPGKGLELLVVTRSQTVTLRAGNRIDHEQWLQSLVDAMALQTSTSPFSPRPVLHFRYCNDLPYDHKGSVVDRIMHFGGRSYTLPSPEDNSTSNNDSVGETASLISESIVQCDVKNKCVVRRHLSFSNDRLKHKQFDRSSIRHSKIAFSDTSIPLSVTKQLFASESKDRCQSLLNVDHHEYVEIDVSTTNIPVFCFDDKNRKDNSGEIHIKADPNIVSPKFYNDEAIEENVEVHISVQGCESDRSLSYENNLNSNFGVTDFKDKNKLSVQLYQNKEAKSDSDLSMNKNIRTKSGSIGEMNSASRTQNTTFLKQTPTTDSMARKDSKAESEPGLRRRGTLKKRSISFLRKVWRRREKKSEEQDYEVVDYDTIPASIEKQTSEDFQVLHHKQESHLESKCTLPAPEPPPDYDLSLLIVDMPPVLPPRQKRRPHSPWHDVPTNNMPVLPPDDEPPPALPEKKRNKNNCQTIVDVSVKELSEISDEKVNNDDTNVTLNLPLQESNYDVPRPHTSLLNHIRLYAVRPESITATNFFCSTPIPEKDSLDSVLSRYSSEVDIAPDSLECDTEWSLDNDRPSHWSLFPNISPEATSLQRHFITSDEKVYEDSLNT</sequence>